<evidence type="ECO:0000256" key="7">
    <source>
        <dbReference type="ARBA" id="ARBA00023224"/>
    </source>
</evidence>
<protein>
    <submittedName>
        <fullName evidence="14">Chemotaxis protein</fullName>
    </submittedName>
</protein>
<proteinExistence type="inferred from homology"/>
<dbReference type="PANTHER" id="PTHR32089:SF112">
    <property type="entry name" value="LYSOZYME-LIKE PROTEIN-RELATED"/>
    <property type="match status" value="1"/>
</dbReference>
<keyword evidence="4 10" id="KW-0812">Transmembrane</keyword>
<dbReference type="SMART" id="SM01049">
    <property type="entry name" value="Cache_2"/>
    <property type="match status" value="1"/>
</dbReference>
<feature type="domain" description="HAMP" evidence="13">
    <location>
        <begin position="213"/>
        <end position="266"/>
    </location>
</feature>
<keyword evidence="6 10" id="KW-0472">Membrane</keyword>
<dbReference type="Gene3D" id="3.30.450.20">
    <property type="entry name" value="PAS domain"/>
    <property type="match status" value="1"/>
</dbReference>
<dbReference type="SMART" id="SM00283">
    <property type="entry name" value="MA"/>
    <property type="match status" value="1"/>
</dbReference>
<dbReference type="AlphaFoldDB" id="A0A327L2W5"/>
<dbReference type="GO" id="GO:0007165">
    <property type="term" value="P:signal transduction"/>
    <property type="evidence" value="ECO:0007669"/>
    <property type="project" value="UniProtKB-KW"/>
</dbReference>
<dbReference type="GO" id="GO:0005886">
    <property type="term" value="C:plasma membrane"/>
    <property type="evidence" value="ECO:0007669"/>
    <property type="project" value="UniProtKB-SubCell"/>
</dbReference>
<dbReference type="Gene3D" id="1.10.287.950">
    <property type="entry name" value="Methyl-accepting chemotaxis protein"/>
    <property type="match status" value="1"/>
</dbReference>
<name>A0A327L2W5_9BRAD</name>
<keyword evidence="15" id="KW-1185">Reference proteome</keyword>
<dbReference type="GO" id="GO:0004888">
    <property type="term" value="F:transmembrane signaling receptor activity"/>
    <property type="evidence" value="ECO:0007669"/>
    <property type="project" value="InterPro"/>
</dbReference>
<comment type="caution">
    <text evidence="14">The sequence shown here is derived from an EMBL/GenBank/DDBJ whole genome shotgun (WGS) entry which is preliminary data.</text>
</comment>
<dbReference type="Gene3D" id="6.10.340.10">
    <property type="match status" value="1"/>
</dbReference>
<dbReference type="Pfam" id="PF00015">
    <property type="entry name" value="MCPsignal"/>
    <property type="match status" value="1"/>
</dbReference>
<evidence type="ECO:0000256" key="1">
    <source>
        <dbReference type="ARBA" id="ARBA00004429"/>
    </source>
</evidence>
<evidence type="ECO:0000256" key="4">
    <source>
        <dbReference type="ARBA" id="ARBA00022692"/>
    </source>
</evidence>
<evidence type="ECO:0000259" key="11">
    <source>
        <dbReference type="PROSITE" id="PS50111"/>
    </source>
</evidence>
<dbReference type="Pfam" id="PF17200">
    <property type="entry name" value="sCache_2"/>
    <property type="match status" value="1"/>
</dbReference>
<accession>A0A327L2W5</accession>
<dbReference type="PROSITE" id="PS50111">
    <property type="entry name" value="CHEMOTAXIS_TRANSDUC_2"/>
    <property type="match status" value="1"/>
</dbReference>
<feature type="transmembrane region" description="Helical" evidence="10">
    <location>
        <begin position="194"/>
        <end position="213"/>
    </location>
</feature>
<evidence type="ECO:0000259" key="13">
    <source>
        <dbReference type="PROSITE" id="PS50885"/>
    </source>
</evidence>
<evidence type="ECO:0000256" key="10">
    <source>
        <dbReference type="SAM" id="Phobius"/>
    </source>
</evidence>
<evidence type="ECO:0000256" key="3">
    <source>
        <dbReference type="ARBA" id="ARBA00022519"/>
    </source>
</evidence>
<dbReference type="InterPro" id="IPR003660">
    <property type="entry name" value="HAMP_dom"/>
</dbReference>
<dbReference type="RefSeq" id="WP_111420846.1">
    <property type="nucleotide sequence ID" value="NZ_NPEX01000168.1"/>
</dbReference>
<evidence type="ECO:0000256" key="9">
    <source>
        <dbReference type="PROSITE-ProRule" id="PRU00284"/>
    </source>
</evidence>
<dbReference type="PANTHER" id="PTHR32089">
    <property type="entry name" value="METHYL-ACCEPTING CHEMOTAXIS PROTEIN MCPB"/>
    <property type="match status" value="1"/>
</dbReference>
<dbReference type="Proteomes" id="UP000249130">
    <property type="component" value="Unassembled WGS sequence"/>
</dbReference>
<gene>
    <name evidence="14" type="ORF">CH341_20440</name>
</gene>
<dbReference type="GO" id="GO:0006935">
    <property type="term" value="P:chemotaxis"/>
    <property type="evidence" value="ECO:0007669"/>
    <property type="project" value="InterPro"/>
</dbReference>
<evidence type="ECO:0000313" key="15">
    <source>
        <dbReference type="Proteomes" id="UP000249130"/>
    </source>
</evidence>
<organism evidence="14 15">
    <name type="scientific">Rhodoplanes roseus</name>
    <dbReference type="NCBI Taxonomy" id="29409"/>
    <lineage>
        <taxon>Bacteria</taxon>
        <taxon>Pseudomonadati</taxon>
        <taxon>Pseudomonadota</taxon>
        <taxon>Alphaproteobacteria</taxon>
        <taxon>Hyphomicrobiales</taxon>
        <taxon>Nitrobacteraceae</taxon>
        <taxon>Rhodoplanes</taxon>
    </lineage>
</organism>
<dbReference type="EMBL" id="NPEX01000168">
    <property type="protein sequence ID" value="RAI42028.1"/>
    <property type="molecule type" value="Genomic_DNA"/>
</dbReference>
<evidence type="ECO:0000256" key="5">
    <source>
        <dbReference type="ARBA" id="ARBA00022989"/>
    </source>
</evidence>
<reference evidence="14 15" key="1">
    <citation type="submission" date="2017-07" db="EMBL/GenBank/DDBJ databases">
        <title>Draft Genome Sequences of Select Purple Nonsulfur Bacteria.</title>
        <authorList>
            <person name="Lasarre B."/>
            <person name="Mckinlay J.B."/>
        </authorList>
    </citation>
    <scope>NUCLEOTIDE SEQUENCE [LARGE SCALE GENOMIC DNA]</scope>
    <source>
        <strain evidence="14 15">DSM 5909</strain>
    </source>
</reference>
<feature type="domain" description="Methyl-accepting transducer" evidence="11">
    <location>
        <begin position="289"/>
        <end position="543"/>
    </location>
</feature>
<dbReference type="InterPro" id="IPR004090">
    <property type="entry name" value="Chemotax_Me-accpt_rcpt"/>
</dbReference>
<dbReference type="SUPFAM" id="SSF58104">
    <property type="entry name" value="Methyl-accepting chemotaxis protein (MCP) signaling domain"/>
    <property type="match status" value="1"/>
</dbReference>
<keyword evidence="3" id="KW-0997">Cell inner membrane</keyword>
<dbReference type="SMART" id="SM00304">
    <property type="entry name" value="HAMP"/>
    <property type="match status" value="1"/>
</dbReference>
<comment type="subcellular location">
    <subcellularLocation>
        <location evidence="1">Cell inner membrane</location>
        <topology evidence="1">Multi-pass membrane protein</topology>
    </subcellularLocation>
</comment>
<evidence type="ECO:0000313" key="14">
    <source>
        <dbReference type="EMBL" id="RAI42028.1"/>
    </source>
</evidence>
<keyword evidence="5 10" id="KW-1133">Transmembrane helix</keyword>
<dbReference type="PRINTS" id="PR00260">
    <property type="entry name" value="CHEMTRNSDUCR"/>
</dbReference>
<evidence type="ECO:0000256" key="2">
    <source>
        <dbReference type="ARBA" id="ARBA00022475"/>
    </source>
</evidence>
<dbReference type="InterPro" id="IPR000727">
    <property type="entry name" value="T_SNARE_dom"/>
</dbReference>
<sequence length="563" mass="59010">MNMRFDMTIGRKIYALIGLAFAGLLGVSMLDSRELASSLKEQKQIELRHLVEIAAGIVKEEHAAAEKGTITMEAAQTRALDRLSVMRYGANDYFFVQNMSNTMLMHPLSPQIVGKDLSNLKDANGVLITVGLNEAVRNDGAGVLEYIWNKPGASTPQPKITYAMRFAPWNWVVGTGVYIDDLEAQTWASTKRSLIVAALVLLITLGVSVFMAGRITKPLQRMTATMKDLAAGRLDVEIPGVGRHDEVGAMAEAVAVFKTNAIERARLEAEQREAEALAAAKRKADMVTLANQFEHAVGGIIATVSSAATELEATATTLTRTADTTQQMSATVSSASEEASTNVQAVAAATNEMSSSIGEISRQVQASSRIADDAVGQAAKTDARVNELSVAANRIGDVVKLITDIAEQTNLLALNATIEAARAGEAGKGFAVVANEVKALAGQTAKATGDISAQISAMQAATKDSVSAIKEISGTIGQIAEVASAIAAAVEEQGAATAEISRNIQQAASGTSHVAQNITAVSRGAEETGAASGEVLNAAGQLAQDSNRLRSEVAKFLDSVRAA</sequence>
<dbReference type="InterPro" id="IPR004089">
    <property type="entry name" value="MCPsignal_dom"/>
</dbReference>
<evidence type="ECO:0000259" key="12">
    <source>
        <dbReference type="PROSITE" id="PS50192"/>
    </source>
</evidence>
<evidence type="ECO:0000256" key="6">
    <source>
        <dbReference type="ARBA" id="ARBA00023136"/>
    </source>
</evidence>
<dbReference type="CDD" id="cd06225">
    <property type="entry name" value="HAMP"/>
    <property type="match status" value="1"/>
</dbReference>
<evidence type="ECO:0000256" key="8">
    <source>
        <dbReference type="ARBA" id="ARBA00029447"/>
    </source>
</evidence>
<dbReference type="PROSITE" id="PS50192">
    <property type="entry name" value="T_SNARE"/>
    <property type="match status" value="1"/>
</dbReference>
<dbReference type="Pfam" id="PF00672">
    <property type="entry name" value="HAMP"/>
    <property type="match status" value="1"/>
</dbReference>
<keyword evidence="7 9" id="KW-0807">Transducer</keyword>
<dbReference type="OrthoDB" id="8320983at2"/>
<dbReference type="PROSITE" id="PS50885">
    <property type="entry name" value="HAMP"/>
    <property type="match status" value="1"/>
</dbReference>
<comment type="similarity">
    <text evidence="8">Belongs to the methyl-accepting chemotaxis (MCP) protein family.</text>
</comment>
<dbReference type="InterPro" id="IPR033480">
    <property type="entry name" value="sCache_2"/>
</dbReference>
<keyword evidence="2" id="KW-1003">Cell membrane</keyword>
<feature type="domain" description="T-SNARE coiled-coil homology" evidence="12">
    <location>
        <begin position="459"/>
        <end position="521"/>
    </location>
</feature>